<name>A0ABN7E979_SPIIN</name>
<organism evidence="1 2">
    <name type="scientific">Spirodela intermedia</name>
    <name type="common">Intermediate duckweed</name>
    <dbReference type="NCBI Taxonomy" id="51605"/>
    <lineage>
        <taxon>Eukaryota</taxon>
        <taxon>Viridiplantae</taxon>
        <taxon>Streptophyta</taxon>
        <taxon>Embryophyta</taxon>
        <taxon>Tracheophyta</taxon>
        <taxon>Spermatophyta</taxon>
        <taxon>Magnoliopsida</taxon>
        <taxon>Liliopsida</taxon>
        <taxon>Araceae</taxon>
        <taxon>Lemnoideae</taxon>
        <taxon>Spirodela</taxon>
    </lineage>
</organism>
<accession>A0ABN7E979</accession>
<evidence type="ECO:0000313" key="1">
    <source>
        <dbReference type="EMBL" id="CAA6674383.1"/>
    </source>
</evidence>
<gene>
    <name evidence="1" type="ORF">SI7747_UN020741</name>
</gene>
<reference evidence="2" key="1">
    <citation type="journal article" date="2020" name="Sci. Rep.">
        <title>Chromosome-scale genome assembly for the duckweed Spirodela intermedia, integrating cytogenetic maps, PacBio and Oxford Nanopore libraries.</title>
        <authorList>
            <person name="Hoang P.T.N."/>
            <person name="Fiebig A."/>
            <person name="Novak P."/>
            <person name="Macas J."/>
            <person name="Cao H.X."/>
            <person name="Stepanenko A."/>
            <person name="Chen G."/>
            <person name="Borisjuk N."/>
            <person name="Scholz U."/>
            <person name="Schubert I."/>
        </authorList>
    </citation>
    <scope>NUCLEOTIDE SEQUENCE [LARGE SCALE GENOMIC DNA]</scope>
</reference>
<proteinExistence type="predicted"/>
<dbReference type="Proteomes" id="UP001189122">
    <property type="component" value="Unassembled WGS sequence"/>
</dbReference>
<evidence type="ECO:0000313" key="2">
    <source>
        <dbReference type="Proteomes" id="UP001189122"/>
    </source>
</evidence>
<sequence length="26" mass="3129">MIKLQPKIYDHIMLTVRILFIPSVCR</sequence>
<comment type="caution">
    <text evidence="1">The sequence shown here is derived from an EMBL/GenBank/DDBJ whole genome shotgun (WGS) entry which is preliminary data.</text>
</comment>
<keyword evidence="2" id="KW-1185">Reference proteome</keyword>
<dbReference type="EMBL" id="CACRZD030000105">
    <property type="protein sequence ID" value="CAA6674383.1"/>
    <property type="molecule type" value="Genomic_DNA"/>
</dbReference>
<protein>
    <submittedName>
        <fullName evidence="1">Uncharacterized protein</fullName>
    </submittedName>
</protein>